<accession>A0A1I1X151</accession>
<sequence>MQNVIQITRPPEPTLHNPHAQVVWAFYQVERENEEPTAATFRYAKNKYIEYLEETQASYAELKDNPRFYLHKHWETDALIRFCKWLEGRLTSKTRYNIYKAVRQVMDFTYALRIIDNVVYPPPVFKGVRETDFRAAYDEEAQEVINAALARWVGLATSMLRGYTPTGMGIPYKRSTLIESITLDGRGVSVADAALIYGVPHALITSRIKKGWTAREAVGLDARVRTANGISRDVVVEGVIYTSLAAAGRAYNVSQRAIAHKLQRGCTPEQAVGLVPISVQQSDERALLWAFENNYGCDPLAMLADFRIRRLAVVCPEKRMRMLFHRWGVWPFIDDRLIMPLTTELGVLAGLNVESLKLLEIDSFQDEHGLTGEPAIVFRKGRSGSGRRSDEQALHLSLLELEEVFLPGHVVKQVKTLFNIILALTSRIRHNAPSEVARRLVIFEDVEATRREGQQVIVGLDPRGKAGSWYARFKREEGLTESLGKDFSFNISRCRPTLVTNMVLAGASLLELQTVLCHADIATSITYLDEHQLQPAFHREVSGAMDRMVRRSKEHQQAAAKMPRKYPAPLDTGFTETLSGCDCRDPCAPSENVRIATKHVEGTVCKFWNMCLFCDQAIVTEASLPRIMVYHQRVNSALESNSPAIRPREKLFKDVVTLIDGIIKEDVIFPRDVIEEARCKSVALDDVLVDQLIYQGI</sequence>
<reference evidence="2" key="1">
    <citation type="submission" date="2016-10" db="EMBL/GenBank/DDBJ databases">
        <authorList>
            <person name="Varghese N."/>
            <person name="Submissions S."/>
        </authorList>
    </citation>
    <scope>NUCLEOTIDE SEQUENCE [LARGE SCALE GENOMIC DNA]</scope>
    <source>
        <strain evidence="2">DSM 7481</strain>
    </source>
</reference>
<evidence type="ECO:0000313" key="1">
    <source>
        <dbReference type="EMBL" id="SFE01077.1"/>
    </source>
</evidence>
<name>A0A1I1X151_9BURK</name>
<dbReference type="AlphaFoldDB" id="A0A1I1X151"/>
<dbReference type="GO" id="GO:0003677">
    <property type="term" value="F:DNA binding"/>
    <property type="evidence" value="ECO:0007669"/>
    <property type="project" value="InterPro"/>
</dbReference>
<keyword evidence="2" id="KW-1185">Reference proteome</keyword>
<dbReference type="OrthoDB" id="6092950at2"/>
<dbReference type="STRING" id="32040.SAMN04489710_111146"/>
<dbReference type="EMBL" id="FOMQ01000011">
    <property type="protein sequence ID" value="SFE01077.1"/>
    <property type="molecule type" value="Genomic_DNA"/>
</dbReference>
<protein>
    <recommendedName>
        <fullName evidence="3">Phage integrase family protein</fullName>
    </recommendedName>
</protein>
<evidence type="ECO:0000313" key="2">
    <source>
        <dbReference type="Proteomes" id="UP000199517"/>
    </source>
</evidence>
<dbReference type="RefSeq" id="WP_092954550.1">
    <property type="nucleotide sequence ID" value="NZ_FOMQ01000011.1"/>
</dbReference>
<dbReference type="GO" id="GO:0006310">
    <property type="term" value="P:DNA recombination"/>
    <property type="evidence" value="ECO:0007669"/>
    <property type="project" value="InterPro"/>
</dbReference>
<dbReference type="Proteomes" id="UP000199517">
    <property type="component" value="Unassembled WGS sequence"/>
</dbReference>
<proteinExistence type="predicted"/>
<dbReference type="InterPro" id="IPR013762">
    <property type="entry name" value="Integrase-like_cat_sf"/>
</dbReference>
<gene>
    <name evidence="1" type="ORF">SAMN04489710_111146</name>
</gene>
<dbReference type="Gene3D" id="1.10.443.10">
    <property type="entry name" value="Intergrase catalytic core"/>
    <property type="match status" value="1"/>
</dbReference>
<dbReference type="GO" id="GO:0015074">
    <property type="term" value="P:DNA integration"/>
    <property type="evidence" value="ECO:0007669"/>
    <property type="project" value="InterPro"/>
</dbReference>
<organism evidence="1 2">
    <name type="scientific">Paracidovorax konjaci</name>
    <dbReference type="NCBI Taxonomy" id="32040"/>
    <lineage>
        <taxon>Bacteria</taxon>
        <taxon>Pseudomonadati</taxon>
        <taxon>Pseudomonadota</taxon>
        <taxon>Betaproteobacteria</taxon>
        <taxon>Burkholderiales</taxon>
        <taxon>Comamonadaceae</taxon>
        <taxon>Paracidovorax</taxon>
    </lineage>
</organism>
<evidence type="ECO:0008006" key="3">
    <source>
        <dbReference type="Google" id="ProtNLM"/>
    </source>
</evidence>